<evidence type="ECO:0000313" key="7">
    <source>
        <dbReference type="Proteomes" id="UP000294614"/>
    </source>
</evidence>
<dbReference type="OrthoDB" id="6439987at2"/>
<evidence type="ECO:0000313" key="6">
    <source>
        <dbReference type="EMBL" id="TCK62587.1"/>
    </source>
</evidence>
<sequence length="325" mass="35423">MRNGYTTGTTACAATAASCVFKLSNRIIEIADISLPNGTIAHIPVFRDIDGFYAVKDGGDDIDATHGMKIYADCTINDSGKIDIKGGQGIGIVTRKGLQVDVGLHAINPAPEKMIKENLSKLLGEKGADVTIYAPDGERIAKETFNEKVGVVGGISIIGTTGIVTPMSVEAIIETIKCEIDVAAAEGRDTVCLTPGKIGEKHFSENFRSVPVILMSNYAYEAFEYAKFKGFDRIYVAGHPAKLCKILMGYYNTHSKRSPMATDWLAERLELNEKFNTVEEILTSSDADLSFIAAELAEKIEKDYGFRHVSVIFYDMSGRKKGERL</sequence>
<dbReference type="PANTHER" id="PTHR35863:SF1">
    <property type="entry name" value="COBALT-PRECORRIN-5B C(1)-METHYLTRANSFERASE"/>
    <property type="match status" value="1"/>
</dbReference>
<dbReference type="Pfam" id="PF01888">
    <property type="entry name" value="CbiD"/>
    <property type="match status" value="1"/>
</dbReference>
<dbReference type="InterPro" id="IPR036074">
    <property type="entry name" value="CbiD_sf"/>
</dbReference>
<dbReference type="AlphaFoldDB" id="A0A4R1KEM1"/>
<comment type="catalytic activity">
    <reaction evidence="5">
        <text>Co-precorrin-5B + S-adenosyl-L-methionine = Co-precorrin-6A + S-adenosyl-L-homocysteine</text>
        <dbReference type="Rhea" id="RHEA:26285"/>
        <dbReference type="ChEBI" id="CHEBI:57856"/>
        <dbReference type="ChEBI" id="CHEBI:59789"/>
        <dbReference type="ChEBI" id="CHEBI:60063"/>
        <dbReference type="ChEBI" id="CHEBI:60064"/>
        <dbReference type="EC" id="2.1.1.195"/>
    </reaction>
</comment>
<dbReference type="PIRSF" id="PIRSF026782">
    <property type="entry name" value="CbiD"/>
    <property type="match status" value="1"/>
</dbReference>
<keyword evidence="1 5" id="KW-0169">Cobalamin biosynthesis</keyword>
<dbReference type="InterPro" id="IPR002748">
    <property type="entry name" value="CbiD"/>
</dbReference>
<accession>A0A4R1KEM1</accession>
<comment type="function">
    <text evidence="5">Catalyzes the methylation of C-1 in cobalt-precorrin-5B to form cobalt-precorrin-6A.</text>
</comment>
<evidence type="ECO:0000256" key="5">
    <source>
        <dbReference type="HAMAP-Rule" id="MF_00787"/>
    </source>
</evidence>
<comment type="similarity">
    <text evidence="5">Belongs to the CbiD family.</text>
</comment>
<gene>
    <name evidence="5" type="primary">cbiD</name>
    <name evidence="6" type="ORF">C8D98_1116</name>
</gene>
<evidence type="ECO:0000256" key="4">
    <source>
        <dbReference type="ARBA" id="ARBA00022691"/>
    </source>
</evidence>
<dbReference type="Gene3D" id="3.30.2110.10">
    <property type="entry name" value="CbiD-like"/>
    <property type="match status" value="1"/>
</dbReference>
<proteinExistence type="inferred from homology"/>
<keyword evidence="4 5" id="KW-0949">S-adenosyl-L-methionine</keyword>
<dbReference type="PANTHER" id="PTHR35863">
    <property type="entry name" value="COBALT-PRECORRIN-5B C(1)-METHYLTRANSFERASE"/>
    <property type="match status" value="1"/>
</dbReference>
<dbReference type="GO" id="GO:0019251">
    <property type="term" value="P:anaerobic cobalamin biosynthetic process"/>
    <property type="evidence" value="ECO:0007669"/>
    <property type="project" value="UniProtKB-UniRule"/>
</dbReference>
<dbReference type="SUPFAM" id="SSF111342">
    <property type="entry name" value="CbiD-like"/>
    <property type="match status" value="1"/>
</dbReference>
<dbReference type="NCBIfam" id="TIGR00312">
    <property type="entry name" value="cbiD"/>
    <property type="match status" value="1"/>
</dbReference>
<dbReference type="GO" id="GO:0043780">
    <property type="term" value="F:cobalt-precorrin-5B C1-methyltransferase activity"/>
    <property type="evidence" value="ECO:0007669"/>
    <property type="project" value="RHEA"/>
</dbReference>
<organism evidence="6 7">
    <name type="scientific">Seleniivibrio woodruffii</name>
    <dbReference type="NCBI Taxonomy" id="1078050"/>
    <lineage>
        <taxon>Bacteria</taxon>
        <taxon>Pseudomonadati</taxon>
        <taxon>Deferribacterota</taxon>
        <taxon>Deferribacteres</taxon>
        <taxon>Deferribacterales</taxon>
        <taxon>Geovibrionaceae</taxon>
        <taxon>Seleniivibrio</taxon>
    </lineage>
</organism>
<reference evidence="6 7" key="1">
    <citation type="submission" date="2019-03" db="EMBL/GenBank/DDBJ databases">
        <title>Genomic Encyclopedia of Type Strains, Phase IV (KMG-IV): sequencing the most valuable type-strain genomes for metagenomic binning, comparative biology and taxonomic classification.</title>
        <authorList>
            <person name="Goeker M."/>
        </authorList>
    </citation>
    <scope>NUCLEOTIDE SEQUENCE [LARGE SCALE GENOMIC DNA]</scope>
    <source>
        <strain evidence="6 7">DSM 24984</strain>
    </source>
</reference>
<dbReference type="HAMAP" id="MF_00787">
    <property type="entry name" value="CbiD"/>
    <property type="match status" value="1"/>
</dbReference>
<keyword evidence="3 5" id="KW-0808">Transferase</keyword>
<protein>
    <recommendedName>
        <fullName evidence="5">Cobalt-precorrin-5B C(1)-methyltransferase</fullName>
        <ecNumber evidence="5">2.1.1.195</ecNumber>
    </recommendedName>
    <alternativeName>
        <fullName evidence="5">Cobalt-precorrin-6A synthase</fullName>
    </alternativeName>
</protein>
<dbReference type="Proteomes" id="UP000294614">
    <property type="component" value="Unassembled WGS sequence"/>
</dbReference>
<keyword evidence="2 5" id="KW-0489">Methyltransferase</keyword>
<dbReference type="RefSeq" id="WP_132872757.1">
    <property type="nucleotide sequence ID" value="NZ_SMGG01000003.1"/>
</dbReference>
<keyword evidence="7" id="KW-1185">Reference proteome</keyword>
<dbReference type="GO" id="GO:0032259">
    <property type="term" value="P:methylation"/>
    <property type="evidence" value="ECO:0007669"/>
    <property type="project" value="UniProtKB-KW"/>
</dbReference>
<evidence type="ECO:0000256" key="3">
    <source>
        <dbReference type="ARBA" id="ARBA00022679"/>
    </source>
</evidence>
<evidence type="ECO:0000256" key="1">
    <source>
        <dbReference type="ARBA" id="ARBA00022573"/>
    </source>
</evidence>
<dbReference type="EC" id="2.1.1.195" evidence="5"/>
<dbReference type="EMBL" id="SMGG01000003">
    <property type="protein sequence ID" value="TCK62587.1"/>
    <property type="molecule type" value="Genomic_DNA"/>
</dbReference>
<evidence type="ECO:0000256" key="2">
    <source>
        <dbReference type="ARBA" id="ARBA00022603"/>
    </source>
</evidence>
<dbReference type="PROSITE" id="PS51257">
    <property type="entry name" value="PROKAR_LIPOPROTEIN"/>
    <property type="match status" value="1"/>
</dbReference>
<comment type="caution">
    <text evidence="6">The sequence shown here is derived from an EMBL/GenBank/DDBJ whole genome shotgun (WGS) entry which is preliminary data.</text>
</comment>
<comment type="pathway">
    <text evidence="5">Cofactor biosynthesis; adenosylcobalamin biosynthesis; cob(II)yrinate a,c-diamide from sirohydrochlorin (anaerobic route): step 6/10.</text>
</comment>
<dbReference type="UniPathway" id="UPA00148">
    <property type="reaction ID" value="UER00227"/>
</dbReference>
<name>A0A4R1KEM1_9BACT</name>